<organism evidence="1 2">
    <name type="scientific">Crocosphaera chwakensis CCY0110</name>
    <dbReference type="NCBI Taxonomy" id="391612"/>
    <lineage>
        <taxon>Bacteria</taxon>
        <taxon>Bacillati</taxon>
        <taxon>Cyanobacteriota</taxon>
        <taxon>Cyanophyceae</taxon>
        <taxon>Oscillatoriophycideae</taxon>
        <taxon>Chroococcales</taxon>
        <taxon>Aphanothecaceae</taxon>
        <taxon>Crocosphaera</taxon>
        <taxon>Crocosphaera chwakensis</taxon>
    </lineage>
</organism>
<dbReference type="Proteomes" id="UP000003781">
    <property type="component" value="Unassembled WGS sequence"/>
</dbReference>
<keyword evidence="2" id="KW-1185">Reference proteome</keyword>
<evidence type="ECO:0000313" key="1">
    <source>
        <dbReference type="EMBL" id="EAZ93569.1"/>
    </source>
</evidence>
<name>A3IID7_9CHRO</name>
<dbReference type="EMBL" id="AAXW01000002">
    <property type="protein sequence ID" value="EAZ93569.1"/>
    <property type="molecule type" value="Genomic_DNA"/>
</dbReference>
<proteinExistence type="predicted"/>
<sequence length="30" mass="3732">MLFMQSEKLVRSKQLILYNSQFFIQKRLKI</sequence>
<dbReference type="AlphaFoldDB" id="A3IID7"/>
<reference evidence="1 2" key="1">
    <citation type="submission" date="2007-03" db="EMBL/GenBank/DDBJ databases">
        <authorList>
            <person name="Stal L."/>
            <person name="Ferriera S."/>
            <person name="Johnson J."/>
            <person name="Kravitz S."/>
            <person name="Beeson K."/>
            <person name="Sutton G."/>
            <person name="Rogers Y.-H."/>
            <person name="Friedman R."/>
            <person name="Frazier M."/>
            <person name="Venter J.C."/>
        </authorList>
    </citation>
    <scope>NUCLEOTIDE SEQUENCE [LARGE SCALE GENOMIC DNA]</scope>
    <source>
        <strain evidence="1 2">CCY0110</strain>
    </source>
</reference>
<evidence type="ECO:0000313" key="2">
    <source>
        <dbReference type="Proteomes" id="UP000003781"/>
    </source>
</evidence>
<comment type="caution">
    <text evidence="1">The sequence shown here is derived from an EMBL/GenBank/DDBJ whole genome shotgun (WGS) entry which is preliminary data.</text>
</comment>
<accession>A3IID7</accession>
<gene>
    <name evidence="1" type="ORF">CY0110_17277</name>
</gene>
<protein>
    <submittedName>
        <fullName evidence="1">Uncharacterized protein</fullName>
    </submittedName>
</protein>